<sequence>MREQRFMDMKSIVEYIPLKTSTIYTMVCKQTIPFDKIGGKLIFDRIEIDEWVKGGRTRKNKLPKLIKIKK</sequence>
<reference evidence="2 3" key="1">
    <citation type="submission" date="2016-10" db="EMBL/GenBank/DDBJ databases">
        <authorList>
            <person name="de Groot N.N."/>
        </authorList>
    </citation>
    <scope>NUCLEOTIDE SEQUENCE [LARGE SCALE GENOMIC DNA]</scope>
    <source>
        <strain evidence="2 3">DSM 26000</strain>
    </source>
</reference>
<dbReference type="RefSeq" id="WP_090079419.1">
    <property type="nucleotide sequence ID" value="NZ_FOQT01000002.1"/>
</dbReference>
<dbReference type="OrthoDB" id="597977at2"/>
<keyword evidence="3" id="KW-1185">Reference proteome</keyword>
<feature type="domain" description="Helix-turn-helix" evidence="1">
    <location>
        <begin position="13"/>
        <end position="54"/>
    </location>
</feature>
<dbReference type="Proteomes" id="UP000198931">
    <property type="component" value="Unassembled WGS sequence"/>
</dbReference>
<evidence type="ECO:0000259" key="1">
    <source>
        <dbReference type="Pfam" id="PF12728"/>
    </source>
</evidence>
<dbReference type="AlphaFoldDB" id="A0A1I3FIP1"/>
<dbReference type="EMBL" id="FOQT01000002">
    <property type="protein sequence ID" value="SFI11075.1"/>
    <property type="molecule type" value="Genomic_DNA"/>
</dbReference>
<organism evidence="2 3">
    <name type="scientific">Halpernia frigidisoli</name>
    <dbReference type="NCBI Taxonomy" id="1125876"/>
    <lineage>
        <taxon>Bacteria</taxon>
        <taxon>Pseudomonadati</taxon>
        <taxon>Bacteroidota</taxon>
        <taxon>Flavobacteriia</taxon>
        <taxon>Flavobacteriales</taxon>
        <taxon>Weeksellaceae</taxon>
        <taxon>Chryseobacterium group</taxon>
        <taxon>Halpernia</taxon>
    </lineage>
</organism>
<name>A0A1I3FIP1_9FLAO</name>
<evidence type="ECO:0000313" key="2">
    <source>
        <dbReference type="EMBL" id="SFI11075.1"/>
    </source>
</evidence>
<dbReference type="Pfam" id="PF12728">
    <property type="entry name" value="HTH_17"/>
    <property type="match status" value="1"/>
</dbReference>
<gene>
    <name evidence="2" type="ORF">SAMN05443292_1407</name>
</gene>
<dbReference type="STRING" id="1125876.SAMN05443292_1407"/>
<dbReference type="InterPro" id="IPR041657">
    <property type="entry name" value="HTH_17"/>
</dbReference>
<proteinExistence type="predicted"/>
<protein>
    <submittedName>
        <fullName evidence="2">Transcriptional regulator, AlpA family</fullName>
    </submittedName>
</protein>
<evidence type="ECO:0000313" key="3">
    <source>
        <dbReference type="Proteomes" id="UP000198931"/>
    </source>
</evidence>
<accession>A0A1I3FIP1</accession>